<reference evidence="5 6" key="1">
    <citation type="submission" date="2018-08" db="EMBL/GenBank/DDBJ databases">
        <title>Murine metabolic-syndrome-specific gut microbial biobank.</title>
        <authorList>
            <person name="Liu C."/>
        </authorList>
    </citation>
    <scope>NUCLEOTIDE SEQUENCE [LARGE SCALE GENOMIC DNA]</scope>
    <source>
        <strain evidence="5 6">1XD21-27</strain>
    </source>
</reference>
<dbReference type="EMBL" id="QXWP01000009">
    <property type="protein sequence ID" value="NBH31655.1"/>
    <property type="molecule type" value="Genomic_DNA"/>
</dbReference>
<protein>
    <submittedName>
        <fullName evidence="5">AP2 domain-containing protein</fullName>
    </submittedName>
</protein>
<dbReference type="SUPFAM" id="SSF54171">
    <property type="entry name" value="DNA-binding domain"/>
    <property type="match status" value="1"/>
</dbReference>
<evidence type="ECO:0000313" key="6">
    <source>
        <dbReference type="Proteomes" id="UP000481807"/>
    </source>
</evidence>
<sequence>MMKEVYISNINDYILVDDEDYENIMQYKWHINKNYCSTRALGFVKGKKVALPHFITGVNHAYQKVKNLDFRRNNIGIDKHKYRYRKPQSNASSQYKGVRRMKMNSGNYTWISTIHVNGKSVHLGTFDTEIEAGLAYNHAVIEYWDGNGYMNDI</sequence>
<evidence type="ECO:0000313" key="5">
    <source>
        <dbReference type="EMBL" id="NBH31655.1"/>
    </source>
</evidence>
<dbReference type="GO" id="GO:0003677">
    <property type="term" value="F:DNA binding"/>
    <property type="evidence" value="ECO:0007669"/>
    <property type="project" value="UniProtKB-KW"/>
</dbReference>
<keyword evidence="1" id="KW-0805">Transcription regulation</keyword>
<dbReference type="PROSITE" id="PS51032">
    <property type="entry name" value="AP2_ERF"/>
    <property type="match status" value="1"/>
</dbReference>
<gene>
    <name evidence="5" type="ORF">D3Z30_11790</name>
</gene>
<feature type="domain" description="AP2/ERF" evidence="4">
    <location>
        <begin position="94"/>
        <end position="153"/>
    </location>
</feature>
<name>A0AB36BJ95_STAWA</name>
<organism evidence="5 6">
    <name type="scientific">Staphylococcus warneri</name>
    <dbReference type="NCBI Taxonomy" id="1292"/>
    <lineage>
        <taxon>Bacteria</taxon>
        <taxon>Bacillati</taxon>
        <taxon>Bacillota</taxon>
        <taxon>Bacilli</taxon>
        <taxon>Bacillales</taxon>
        <taxon>Staphylococcaceae</taxon>
        <taxon>Staphylococcus</taxon>
    </lineage>
</organism>
<dbReference type="AlphaFoldDB" id="A0AB36BJ95"/>
<accession>A0AB36BJ95</accession>
<evidence type="ECO:0000256" key="2">
    <source>
        <dbReference type="ARBA" id="ARBA00023125"/>
    </source>
</evidence>
<dbReference type="InterPro" id="IPR016177">
    <property type="entry name" value="DNA-bd_dom_sf"/>
</dbReference>
<keyword evidence="3" id="KW-0804">Transcription</keyword>
<comment type="caution">
    <text evidence="5">The sequence shown here is derived from an EMBL/GenBank/DDBJ whole genome shotgun (WGS) entry which is preliminary data.</text>
</comment>
<dbReference type="Proteomes" id="UP000481807">
    <property type="component" value="Unassembled WGS sequence"/>
</dbReference>
<evidence type="ECO:0000256" key="1">
    <source>
        <dbReference type="ARBA" id="ARBA00023015"/>
    </source>
</evidence>
<proteinExistence type="predicted"/>
<evidence type="ECO:0000259" key="4">
    <source>
        <dbReference type="PROSITE" id="PS51032"/>
    </source>
</evidence>
<keyword evidence="2" id="KW-0238">DNA-binding</keyword>
<dbReference type="Gene3D" id="3.30.730.10">
    <property type="entry name" value="AP2/ERF domain"/>
    <property type="match status" value="1"/>
</dbReference>
<dbReference type="InterPro" id="IPR001471">
    <property type="entry name" value="AP2/ERF_dom"/>
</dbReference>
<dbReference type="InterPro" id="IPR036955">
    <property type="entry name" value="AP2/ERF_dom_sf"/>
</dbReference>
<evidence type="ECO:0000256" key="3">
    <source>
        <dbReference type="ARBA" id="ARBA00023163"/>
    </source>
</evidence>
<dbReference type="GO" id="GO:0003700">
    <property type="term" value="F:DNA-binding transcription factor activity"/>
    <property type="evidence" value="ECO:0007669"/>
    <property type="project" value="InterPro"/>
</dbReference>